<dbReference type="EMBL" id="JAAALK010000288">
    <property type="protein sequence ID" value="KAG8055094.1"/>
    <property type="molecule type" value="Genomic_DNA"/>
</dbReference>
<feature type="domain" description="Endonuclease/exonuclease/phosphatase" evidence="5">
    <location>
        <begin position="87"/>
        <end position="208"/>
    </location>
</feature>
<evidence type="ECO:0000256" key="3">
    <source>
        <dbReference type="ARBA" id="ARBA00022801"/>
    </source>
</evidence>
<dbReference type="GO" id="GO:0003906">
    <property type="term" value="F:DNA-(apurinic or apyrimidinic site) endonuclease activity"/>
    <property type="evidence" value="ECO:0007669"/>
    <property type="project" value="TreeGrafter"/>
</dbReference>
<dbReference type="OrthoDB" id="498125at2759"/>
<evidence type="ECO:0000313" key="7">
    <source>
        <dbReference type="Proteomes" id="UP000729402"/>
    </source>
</evidence>
<keyword evidence="4" id="KW-0460">Magnesium</keyword>
<name>A0A8J5RX57_ZIZPA</name>
<sequence>MHGFGARRLFRQAKMSSMAASQSQHGYPTQSSEPWTKLTHTERLQDWFAYNPRTMRPPPLSYDTKCMKILSWNEREVENFKNLAAFYDNSYWSCSVSRLGYSGTAVISRVKPITVQYGLGIHEHDQEGRIITLEFDGFYLSKPVIIAGDLNCARQSIDIHNPPENLRCMGGFTVLELGWRLDYFLVSESIADMVHDSYILPDVSFSDHSPIGLILKL</sequence>
<evidence type="ECO:0000256" key="2">
    <source>
        <dbReference type="ARBA" id="ARBA00022723"/>
    </source>
</evidence>
<protein>
    <recommendedName>
        <fullName evidence="5">Endonuclease/exonuclease/phosphatase domain-containing protein</fullName>
    </recommendedName>
</protein>
<dbReference type="GO" id="GO:0005634">
    <property type="term" value="C:nucleus"/>
    <property type="evidence" value="ECO:0007669"/>
    <property type="project" value="TreeGrafter"/>
</dbReference>
<dbReference type="GO" id="GO:0046872">
    <property type="term" value="F:metal ion binding"/>
    <property type="evidence" value="ECO:0007669"/>
    <property type="project" value="UniProtKB-KW"/>
</dbReference>
<dbReference type="GO" id="GO:0008311">
    <property type="term" value="F:double-stranded DNA 3'-5' DNA exonuclease activity"/>
    <property type="evidence" value="ECO:0007669"/>
    <property type="project" value="TreeGrafter"/>
</dbReference>
<dbReference type="AlphaFoldDB" id="A0A8J5RX57"/>
<keyword evidence="7" id="KW-1185">Reference proteome</keyword>
<dbReference type="InterPro" id="IPR004808">
    <property type="entry name" value="AP_endonuc_1"/>
</dbReference>
<organism evidence="6 7">
    <name type="scientific">Zizania palustris</name>
    <name type="common">Northern wild rice</name>
    <dbReference type="NCBI Taxonomy" id="103762"/>
    <lineage>
        <taxon>Eukaryota</taxon>
        <taxon>Viridiplantae</taxon>
        <taxon>Streptophyta</taxon>
        <taxon>Embryophyta</taxon>
        <taxon>Tracheophyta</taxon>
        <taxon>Spermatophyta</taxon>
        <taxon>Magnoliopsida</taxon>
        <taxon>Liliopsida</taxon>
        <taxon>Poales</taxon>
        <taxon>Poaceae</taxon>
        <taxon>BOP clade</taxon>
        <taxon>Oryzoideae</taxon>
        <taxon>Oryzeae</taxon>
        <taxon>Zizaniinae</taxon>
        <taxon>Zizania</taxon>
    </lineage>
</organism>
<gene>
    <name evidence="6" type="ORF">GUJ93_ZPchr0001g32276</name>
</gene>
<reference evidence="6" key="2">
    <citation type="submission" date="2021-02" db="EMBL/GenBank/DDBJ databases">
        <authorList>
            <person name="Kimball J.A."/>
            <person name="Haas M.W."/>
            <person name="Macchietto M."/>
            <person name="Kono T."/>
            <person name="Duquette J."/>
            <person name="Shao M."/>
        </authorList>
    </citation>
    <scope>NUCLEOTIDE SEQUENCE</scope>
    <source>
        <tissue evidence="6">Fresh leaf tissue</tissue>
    </source>
</reference>
<evidence type="ECO:0000259" key="5">
    <source>
        <dbReference type="Pfam" id="PF03372"/>
    </source>
</evidence>
<proteinExistence type="predicted"/>
<dbReference type="Proteomes" id="UP000729402">
    <property type="component" value="Unassembled WGS sequence"/>
</dbReference>
<dbReference type="PANTHER" id="PTHR22748:SF24">
    <property type="entry name" value="DNA-(APURINIC OR APYRIMIDINIC SITE) ENDONUCLEASE"/>
    <property type="match status" value="1"/>
</dbReference>
<evidence type="ECO:0000256" key="4">
    <source>
        <dbReference type="ARBA" id="ARBA00022842"/>
    </source>
</evidence>
<dbReference type="PANTHER" id="PTHR22748">
    <property type="entry name" value="AP ENDONUCLEASE"/>
    <property type="match status" value="1"/>
</dbReference>
<evidence type="ECO:0000313" key="6">
    <source>
        <dbReference type="EMBL" id="KAG8055094.1"/>
    </source>
</evidence>
<dbReference type="InterPro" id="IPR005135">
    <property type="entry name" value="Endo/exonuclease/phosphatase"/>
</dbReference>
<reference evidence="6" key="1">
    <citation type="journal article" date="2021" name="bioRxiv">
        <title>Whole Genome Assembly and Annotation of Northern Wild Rice, Zizania palustris L., Supports a Whole Genome Duplication in the Zizania Genus.</title>
        <authorList>
            <person name="Haas M."/>
            <person name="Kono T."/>
            <person name="Macchietto M."/>
            <person name="Millas R."/>
            <person name="McGilp L."/>
            <person name="Shao M."/>
            <person name="Duquette J."/>
            <person name="Hirsch C.N."/>
            <person name="Kimball J."/>
        </authorList>
    </citation>
    <scope>NUCLEOTIDE SEQUENCE</scope>
    <source>
        <tissue evidence="6">Fresh leaf tissue</tissue>
    </source>
</reference>
<comment type="cofactor">
    <cofactor evidence="1">
        <name>Mg(2+)</name>
        <dbReference type="ChEBI" id="CHEBI:18420"/>
    </cofactor>
</comment>
<dbReference type="GO" id="GO:0008081">
    <property type="term" value="F:phosphoric diester hydrolase activity"/>
    <property type="evidence" value="ECO:0007669"/>
    <property type="project" value="TreeGrafter"/>
</dbReference>
<keyword evidence="3" id="KW-0378">Hydrolase</keyword>
<evidence type="ECO:0000256" key="1">
    <source>
        <dbReference type="ARBA" id="ARBA00001946"/>
    </source>
</evidence>
<keyword evidence="2" id="KW-0479">Metal-binding</keyword>
<comment type="caution">
    <text evidence="6">The sequence shown here is derived from an EMBL/GenBank/DDBJ whole genome shotgun (WGS) entry which is preliminary data.</text>
</comment>
<dbReference type="GO" id="GO:0006284">
    <property type="term" value="P:base-excision repair"/>
    <property type="evidence" value="ECO:0007669"/>
    <property type="project" value="TreeGrafter"/>
</dbReference>
<accession>A0A8J5RX57</accession>
<dbReference type="Pfam" id="PF03372">
    <property type="entry name" value="Exo_endo_phos"/>
    <property type="match status" value="1"/>
</dbReference>